<keyword evidence="6" id="KW-0131">Cell cycle</keyword>
<dbReference type="NCBIfam" id="TIGR03544">
    <property type="entry name" value="DivI1A_domain"/>
    <property type="match status" value="1"/>
</dbReference>
<sequence>MTLSKIDLLNKKFSKSLFGYSKSEVDQLMIELAEVLGATADDKKQLMKKIERRDSSIREFRQREETLRDTLMTTQRMIDDLKATARKEAELIINEAHSRAEVILQQAHNRLAQIHEDINELKRQRTRFEVELKAVLESHLKTLEISNPELEKVEAIEAKLKFFKKAK</sequence>
<organism evidence="8 9">
    <name type="scientific">Maridesulfovibrio ferrireducens</name>
    <dbReference type="NCBI Taxonomy" id="246191"/>
    <lineage>
        <taxon>Bacteria</taxon>
        <taxon>Pseudomonadati</taxon>
        <taxon>Thermodesulfobacteriota</taxon>
        <taxon>Desulfovibrionia</taxon>
        <taxon>Desulfovibrionales</taxon>
        <taxon>Desulfovibrionaceae</taxon>
        <taxon>Maridesulfovibrio</taxon>
    </lineage>
</organism>
<dbReference type="Gene3D" id="6.10.250.660">
    <property type="match status" value="1"/>
</dbReference>
<protein>
    <submittedName>
        <fullName evidence="8">Cell division initiation protein</fullName>
    </submittedName>
</protein>
<dbReference type="InterPro" id="IPR007793">
    <property type="entry name" value="DivIVA_fam"/>
</dbReference>
<name>A0A1G9HK29_9BACT</name>
<dbReference type="OrthoDB" id="5198800at2"/>
<dbReference type="PANTHER" id="PTHR35794">
    <property type="entry name" value="CELL DIVISION PROTEIN DIVIVA"/>
    <property type="match status" value="1"/>
</dbReference>
<evidence type="ECO:0000256" key="4">
    <source>
        <dbReference type="ARBA" id="ARBA00022618"/>
    </source>
</evidence>
<reference evidence="9" key="1">
    <citation type="submission" date="2016-10" db="EMBL/GenBank/DDBJ databases">
        <authorList>
            <person name="Varghese N."/>
            <person name="Submissions S."/>
        </authorList>
    </citation>
    <scope>NUCLEOTIDE SEQUENCE [LARGE SCALE GENOMIC DNA]</scope>
    <source>
        <strain evidence="9">DSM 16995</strain>
    </source>
</reference>
<evidence type="ECO:0000256" key="5">
    <source>
        <dbReference type="ARBA" id="ARBA00023054"/>
    </source>
</evidence>
<dbReference type="PANTHER" id="PTHR35794:SF2">
    <property type="entry name" value="CELL DIVISION PROTEIN DIVIVA"/>
    <property type="match status" value="1"/>
</dbReference>
<feature type="coiled-coil region" evidence="7">
    <location>
        <begin position="104"/>
        <end position="138"/>
    </location>
</feature>
<keyword evidence="9" id="KW-1185">Reference proteome</keyword>
<dbReference type="EMBL" id="FNGA01000003">
    <property type="protein sequence ID" value="SDL13116.1"/>
    <property type="molecule type" value="Genomic_DNA"/>
</dbReference>
<proteinExistence type="inferred from homology"/>
<dbReference type="Proteomes" id="UP000199053">
    <property type="component" value="Unassembled WGS sequence"/>
</dbReference>
<evidence type="ECO:0000256" key="6">
    <source>
        <dbReference type="ARBA" id="ARBA00023306"/>
    </source>
</evidence>
<evidence type="ECO:0000256" key="7">
    <source>
        <dbReference type="SAM" id="Coils"/>
    </source>
</evidence>
<dbReference type="RefSeq" id="WP_092161024.1">
    <property type="nucleotide sequence ID" value="NZ_FNGA01000003.1"/>
</dbReference>
<dbReference type="AlphaFoldDB" id="A0A1G9HK29"/>
<evidence type="ECO:0000256" key="1">
    <source>
        <dbReference type="ARBA" id="ARBA00004496"/>
    </source>
</evidence>
<dbReference type="STRING" id="246191.SAMN05660337_2195"/>
<comment type="similarity">
    <text evidence="2">Belongs to the DivIVA family.</text>
</comment>
<keyword evidence="4 8" id="KW-0132">Cell division</keyword>
<keyword evidence="3" id="KW-0963">Cytoplasm</keyword>
<evidence type="ECO:0000256" key="3">
    <source>
        <dbReference type="ARBA" id="ARBA00022490"/>
    </source>
</evidence>
<dbReference type="InterPro" id="IPR019933">
    <property type="entry name" value="DivIVA_domain"/>
</dbReference>
<accession>A0A1G9HK29</accession>
<keyword evidence="5 7" id="KW-0175">Coiled coil</keyword>
<dbReference type="GO" id="GO:0005737">
    <property type="term" value="C:cytoplasm"/>
    <property type="evidence" value="ECO:0007669"/>
    <property type="project" value="UniProtKB-SubCell"/>
</dbReference>
<evidence type="ECO:0000313" key="8">
    <source>
        <dbReference type="EMBL" id="SDL13116.1"/>
    </source>
</evidence>
<comment type="subcellular location">
    <subcellularLocation>
        <location evidence="1">Cytoplasm</location>
    </subcellularLocation>
</comment>
<dbReference type="GO" id="GO:0051301">
    <property type="term" value="P:cell division"/>
    <property type="evidence" value="ECO:0007669"/>
    <property type="project" value="UniProtKB-KW"/>
</dbReference>
<evidence type="ECO:0000256" key="2">
    <source>
        <dbReference type="ARBA" id="ARBA00009008"/>
    </source>
</evidence>
<gene>
    <name evidence="8" type="ORF">SAMN05660337_2195</name>
</gene>
<evidence type="ECO:0000313" key="9">
    <source>
        <dbReference type="Proteomes" id="UP000199053"/>
    </source>
</evidence>
<dbReference type="Pfam" id="PF05103">
    <property type="entry name" value="DivIVA"/>
    <property type="match status" value="1"/>
</dbReference>